<evidence type="ECO:0000313" key="1">
    <source>
        <dbReference type="EnsemblMetazoa" id="G30428.1:cds"/>
    </source>
</evidence>
<keyword evidence="2" id="KW-1185">Reference proteome</keyword>
<reference evidence="1" key="1">
    <citation type="submission" date="2022-08" db="UniProtKB">
        <authorList>
            <consortium name="EnsemblMetazoa"/>
        </authorList>
    </citation>
    <scope>IDENTIFICATION</scope>
    <source>
        <strain evidence="1">05x7-T-G4-1.051#20</strain>
    </source>
</reference>
<accession>A0A8W8LWE3</accession>
<dbReference type="AlphaFoldDB" id="A0A8W8LWE3"/>
<name>A0A8W8LWE3_MAGGI</name>
<protein>
    <submittedName>
        <fullName evidence="1">Uncharacterized protein</fullName>
    </submittedName>
</protein>
<dbReference type="Proteomes" id="UP000005408">
    <property type="component" value="Unassembled WGS sequence"/>
</dbReference>
<sequence length="104" mass="11957">MSKSDWQAAAKRTGCNGTRGYHCVPDKFHSSLIEFCYNKTRILVNKGNCLELAANGVLNYVKCNEFTEGCPEKHYFSDEIYQYQYCLSLVFRCFASDIKCLTQK</sequence>
<organism evidence="1 2">
    <name type="scientific">Magallana gigas</name>
    <name type="common">Pacific oyster</name>
    <name type="synonym">Crassostrea gigas</name>
    <dbReference type="NCBI Taxonomy" id="29159"/>
    <lineage>
        <taxon>Eukaryota</taxon>
        <taxon>Metazoa</taxon>
        <taxon>Spiralia</taxon>
        <taxon>Lophotrochozoa</taxon>
        <taxon>Mollusca</taxon>
        <taxon>Bivalvia</taxon>
        <taxon>Autobranchia</taxon>
        <taxon>Pteriomorphia</taxon>
        <taxon>Ostreida</taxon>
        <taxon>Ostreoidea</taxon>
        <taxon>Ostreidae</taxon>
        <taxon>Magallana</taxon>
    </lineage>
</organism>
<proteinExistence type="predicted"/>
<evidence type="ECO:0000313" key="2">
    <source>
        <dbReference type="Proteomes" id="UP000005408"/>
    </source>
</evidence>
<dbReference type="EnsemblMetazoa" id="G30428.1">
    <property type="protein sequence ID" value="G30428.1:cds"/>
    <property type="gene ID" value="G30428"/>
</dbReference>